<dbReference type="AlphaFoldDB" id="A0A0D0DYG2"/>
<dbReference type="EMBL" id="KN825362">
    <property type="protein sequence ID" value="KIK91669.1"/>
    <property type="molecule type" value="Genomic_DNA"/>
</dbReference>
<organism evidence="2 3">
    <name type="scientific">Paxillus rubicundulus Ve08.2h10</name>
    <dbReference type="NCBI Taxonomy" id="930991"/>
    <lineage>
        <taxon>Eukaryota</taxon>
        <taxon>Fungi</taxon>
        <taxon>Dikarya</taxon>
        <taxon>Basidiomycota</taxon>
        <taxon>Agaricomycotina</taxon>
        <taxon>Agaricomycetes</taxon>
        <taxon>Agaricomycetidae</taxon>
        <taxon>Boletales</taxon>
        <taxon>Paxilineae</taxon>
        <taxon>Paxillaceae</taxon>
        <taxon>Paxillus</taxon>
    </lineage>
</organism>
<sequence>MGHQSAGLHLLIRLLVSSLSARGAGEGILERGYAPVIRASKDGSFFGDYIRVEECLEEFVVPFMIEPLPADWDWGDPVGRTSLDGETVLASQKQRHLGTSEARCYLPSGLSRTLPNLEEIWSGWMSICDVLQPEGHVGAKSNGQNLFEGRTDILCLIRELAMFRGGDDAWRVTIRANCRREKRSDLRASCIVGMEQAWFRVAKLEERRYKYTRECPNGQKFSGCETTHHVVEPSAAAAVSCAKGHG</sequence>
<protein>
    <submittedName>
        <fullName evidence="2">Uncharacterized protein</fullName>
    </submittedName>
</protein>
<dbReference type="InParanoid" id="A0A0D0DYG2"/>
<name>A0A0D0DYG2_9AGAM</name>
<reference evidence="2 3" key="1">
    <citation type="submission" date="2014-04" db="EMBL/GenBank/DDBJ databases">
        <authorList>
            <consortium name="DOE Joint Genome Institute"/>
            <person name="Kuo A."/>
            <person name="Kohler A."/>
            <person name="Jargeat P."/>
            <person name="Nagy L.G."/>
            <person name="Floudas D."/>
            <person name="Copeland A."/>
            <person name="Barry K.W."/>
            <person name="Cichocki N."/>
            <person name="Veneault-Fourrey C."/>
            <person name="LaButti K."/>
            <person name="Lindquist E.A."/>
            <person name="Lipzen A."/>
            <person name="Lundell T."/>
            <person name="Morin E."/>
            <person name="Murat C."/>
            <person name="Sun H."/>
            <person name="Tunlid A."/>
            <person name="Henrissat B."/>
            <person name="Grigoriev I.V."/>
            <person name="Hibbett D.S."/>
            <person name="Martin F."/>
            <person name="Nordberg H.P."/>
            <person name="Cantor M.N."/>
            <person name="Hua S.X."/>
        </authorList>
    </citation>
    <scope>NUCLEOTIDE SEQUENCE [LARGE SCALE GENOMIC DNA]</scope>
    <source>
        <strain evidence="2 3">Ve08.2h10</strain>
    </source>
</reference>
<proteinExistence type="predicted"/>
<feature type="signal peptide" evidence="1">
    <location>
        <begin position="1"/>
        <end position="25"/>
    </location>
</feature>
<evidence type="ECO:0000313" key="2">
    <source>
        <dbReference type="EMBL" id="KIK91669.1"/>
    </source>
</evidence>
<dbReference type="Proteomes" id="UP000054538">
    <property type="component" value="Unassembled WGS sequence"/>
</dbReference>
<feature type="chain" id="PRO_5002221002" evidence="1">
    <location>
        <begin position="26"/>
        <end position="246"/>
    </location>
</feature>
<reference evidence="3" key="2">
    <citation type="submission" date="2015-01" db="EMBL/GenBank/DDBJ databases">
        <title>Evolutionary Origins and Diversification of the Mycorrhizal Mutualists.</title>
        <authorList>
            <consortium name="DOE Joint Genome Institute"/>
            <consortium name="Mycorrhizal Genomics Consortium"/>
            <person name="Kohler A."/>
            <person name="Kuo A."/>
            <person name="Nagy L.G."/>
            <person name="Floudas D."/>
            <person name="Copeland A."/>
            <person name="Barry K.W."/>
            <person name="Cichocki N."/>
            <person name="Veneault-Fourrey C."/>
            <person name="LaButti K."/>
            <person name="Lindquist E.A."/>
            <person name="Lipzen A."/>
            <person name="Lundell T."/>
            <person name="Morin E."/>
            <person name="Murat C."/>
            <person name="Riley R."/>
            <person name="Ohm R."/>
            <person name="Sun H."/>
            <person name="Tunlid A."/>
            <person name="Henrissat B."/>
            <person name="Grigoriev I.V."/>
            <person name="Hibbett D.S."/>
            <person name="Martin F."/>
        </authorList>
    </citation>
    <scope>NUCLEOTIDE SEQUENCE [LARGE SCALE GENOMIC DNA]</scope>
    <source>
        <strain evidence="3">Ve08.2h10</strain>
    </source>
</reference>
<keyword evidence="1" id="KW-0732">Signal</keyword>
<accession>A0A0D0DYG2</accession>
<keyword evidence="3" id="KW-1185">Reference proteome</keyword>
<evidence type="ECO:0000256" key="1">
    <source>
        <dbReference type="SAM" id="SignalP"/>
    </source>
</evidence>
<dbReference type="HOGENOM" id="CLU_1129395_0_0_1"/>
<evidence type="ECO:0000313" key="3">
    <source>
        <dbReference type="Proteomes" id="UP000054538"/>
    </source>
</evidence>
<gene>
    <name evidence="2" type="ORF">PAXRUDRAFT_26963</name>
</gene>